<proteinExistence type="predicted"/>
<evidence type="ECO:0000313" key="1">
    <source>
        <dbReference type="EMBL" id="MVB09541.1"/>
    </source>
</evidence>
<evidence type="ECO:0000313" key="2">
    <source>
        <dbReference type="Proteomes" id="UP000469440"/>
    </source>
</evidence>
<name>A0A6N8HUS3_9FIRM</name>
<dbReference type="AlphaFoldDB" id="A0A6N8HUS3"/>
<sequence>MKADELEKIVLEKLNKGLLDGIVGNDFVTGDYAKVTFRKIIKDGIPQILRFGADSKFFDNKENVRVSGKESVQLFKTVIEKLGFIKKYGWLIDDPDVKAYSALFKPNKK</sequence>
<reference evidence="1 2" key="1">
    <citation type="submission" date="2019-09" db="EMBL/GenBank/DDBJ databases">
        <title>Genome sequence of Clostridium sp. EA1.</title>
        <authorList>
            <person name="Poehlein A."/>
            <person name="Bengelsdorf F.R."/>
            <person name="Daniel R."/>
        </authorList>
    </citation>
    <scope>NUCLEOTIDE SEQUENCE [LARGE SCALE GENOMIC DNA]</scope>
    <source>
        <strain evidence="1 2">EA1</strain>
    </source>
</reference>
<accession>A0A6N8HUS3</accession>
<gene>
    <name evidence="1" type="ORF">CAFE_01970</name>
</gene>
<comment type="caution">
    <text evidence="1">The sequence shown here is derived from an EMBL/GenBank/DDBJ whole genome shotgun (WGS) entry which is preliminary data.</text>
</comment>
<organism evidence="1 2">
    <name type="scientific">Caproicibacter fermentans</name>
    <dbReference type="NCBI Taxonomy" id="2576756"/>
    <lineage>
        <taxon>Bacteria</taxon>
        <taxon>Bacillati</taxon>
        <taxon>Bacillota</taxon>
        <taxon>Clostridia</taxon>
        <taxon>Eubacteriales</taxon>
        <taxon>Acutalibacteraceae</taxon>
        <taxon>Caproicibacter</taxon>
    </lineage>
</organism>
<dbReference type="EMBL" id="VWXL01000008">
    <property type="protein sequence ID" value="MVB09541.1"/>
    <property type="molecule type" value="Genomic_DNA"/>
</dbReference>
<dbReference type="RefSeq" id="WP_156989548.1">
    <property type="nucleotide sequence ID" value="NZ_VWXL01000008.1"/>
</dbReference>
<dbReference type="OrthoDB" id="1863112at2"/>
<dbReference type="Proteomes" id="UP000469440">
    <property type="component" value="Unassembled WGS sequence"/>
</dbReference>
<protein>
    <submittedName>
        <fullName evidence="1">Uncharacterized protein</fullName>
    </submittedName>
</protein>
<keyword evidence="2" id="KW-1185">Reference proteome</keyword>